<dbReference type="Gene3D" id="1.10.1760.20">
    <property type="match status" value="1"/>
</dbReference>
<keyword evidence="6 7" id="KW-0472">Membrane</keyword>
<evidence type="ECO:0000313" key="9">
    <source>
        <dbReference type="Proteomes" id="UP000320055"/>
    </source>
</evidence>
<evidence type="ECO:0000256" key="4">
    <source>
        <dbReference type="ARBA" id="ARBA00022692"/>
    </source>
</evidence>
<evidence type="ECO:0000313" key="8">
    <source>
        <dbReference type="EMBL" id="VEP13598.1"/>
    </source>
</evidence>
<reference evidence="8 9" key="1">
    <citation type="submission" date="2019-01" db="EMBL/GenBank/DDBJ databases">
        <authorList>
            <person name="Brito A."/>
        </authorList>
    </citation>
    <scope>NUCLEOTIDE SEQUENCE [LARGE SCALE GENOMIC DNA]</scope>
    <source>
        <strain evidence="8">1</strain>
    </source>
</reference>
<dbReference type="NCBIfam" id="NF004906">
    <property type="entry name" value="PRK06265.2-1"/>
    <property type="match status" value="1"/>
</dbReference>
<organism evidence="8 9">
    <name type="scientific">Hyella patelloides LEGE 07179</name>
    <dbReference type="NCBI Taxonomy" id="945734"/>
    <lineage>
        <taxon>Bacteria</taxon>
        <taxon>Bacillati</taxon>
        <taxon>Cyanobacteriota</taxon>
        <taxon>Cyanophyceae</taxon>
        <taxon>Pleurocapsales</taxon>
        <taxon>Hyellaceae</taxon>
        <taxon>Hyella</taxon>
    </lineage>
</organism>
<keyword evidence="3" id="KW-1003">Cell membrane</keyword>
<dbReference type="Proteomes" id="UP000320055">
    <property type="component" value="Unassembled WGS sequence"/>
</dbReference>
<evidence type="ECO:0000256" key="7">
    <source>
        <dbReference type="SAM" id="Phobius"/>
    </source>
</evidence>
<evidence type="ECO:0000256" key="3">
    <source>
        <dbReference type="ARBA" id="ARBA00022475"/>
    </source>
</evidence>
<dbReference type="OrthoDB" id="9809846at2"/>
<keyword evidence="4 7" id="KW-0812">Transmembrane</keyword>
<feature type="transmembrane region" description="Helical" evidence="7">
    <location>
        <begin position="6"/>
        <end position="28"/>
    </location>
</feature>
<dbReference type="InterPro" id="IPR002751">
    <property type="entry name" value="CbiM/NikMN"/>
</dbReference>
<feature type="transmembrane region" description="Helical" evidence="7">
    <location>
        <begin position="137"/>
        <end position="166"/>
    </location>
</feature>
<accession>A0A563VQ52</accession>
<keyword evidence="2" id="KW-0813">Transport</keyword>
<keyword evidence="9" id="KW-1185">Reference proteome</keyword>
<feature type="transmembrane region" description="Helical" evidence="7">
    <location>
        <begin position="40"/>
        <end position="59"/>
    </location>
</feature>
<dbReference type="RefSeq" id="WP_144871840.1">
    <property type="nucleotide sequence ID" value="NZ_LR213956.1"/>
</dbReference>
<evidence type="ECO:0000256" key="5">
    <source>
        <dbReference type="ARBA" id="ARBA00022989"/>
    </source>
</evidence>
<dbReference type="PANTHER" id="PTHR34229:SF1">
    <property type="entry name" value="METAL TRANSPORT PROTEIN HI_1621-RELATED"/>
    <property type="match status" value="1"/>
</dbReference>
<evidence type="ECO:0000256" key="6">
    <source>
        <dbReference type="ARBA" id="ARBA00023136"/>
    </source>
</evidence>
<protein>
    <submittedName>
        <fullName evidence="8">ABC-type Co2+ transport system, permease component</fullName>
    </submittedName>
</protein>
<proteinExistence type="predicted"/>
<keyword evidence="5 7" id="KW-1133">Transmembrane helix</keyword>
<gene>
    <name evidence="8" type="ORF">H1P_2070008</name>
</gene>
<dbReference type="GO" id="GO:0005886">
    <property type="term" value="C:plasma membrane"/>
    <property type="evidence" value="ECO:0007669"/>
    <property type="project" value="UniProtKB-SubCell"/>
</dbReference>
<dbReference type="AlphaFoldDB" id="A0A563VQ52"/>
<dbReference type="PANTHER" id="PTHR34229">
    <property type="entry name" value="METAL TRANSPORT PROTEIN HI_1621-RELATED"/>
    <property type="match status" value="1"/>
</dbReference>
<sequence>MHIPDGFVPPSICLAGYAISGGVTWYSLREIQRDRDPQSSIPKSALFTAVFFIASLIHIPAPPPLTSFHLVLNGMMGTLLGYYAFLAIPIGLFFQAVMFQHGGMSTLGINAVIMGLPAIVAYYVFRLRSHLPRKQQFWTKALAFISGASAVLLSATLFAAIAIGTISPELNAATERTAIYLSLGSYLIQALVEGTFTVMIVSFLEKVKPELLQV</sequence>
<evidence type="ECO:0000256" key="2">
    <source>
        <dbReference type="ARBA" id="ARBA00022448"/>
    </source>
</evidence>
<feature type="transmembrane region" description="Helical" evidence="7">
    <location>
        <begin position="178"/>
        <end position="204"/>
    </location>
</feature>
<evidence type="ECO:0000256" key="1">
    <source>
        <dbReference type="ARBA" id="ARBA00004651"/>
    </source>
</evidence>
<dbReference type="EMBL" id="CAACVJ010000121">
    <property type="protein sequence ID" value="VEP13598.1"/>
    <property type="molecule type" value="Genomic_DNA"/>
</dbReference>
<feature type="transmembrane region" description="Helical" evidence="7">
    <location>
        <begin position="79"/>
        <end position="99"/>
    </location>
</feature>
<feature type="transmembrane region" description="Helical" evidence="7">
    <location>
        <begin position="106"/>
        <end position="125"/>
    </location>
</feature>
<dbReference type="Pfam" id="PF01891">
    <property type="entry name" value="CbiM"/>
    <property type="match status" value="1"/>
</dbReference>
<dbReference type="GO" id="GO:0000041">
    <property type="term" value="P:transition metal ion transport"/>
    <property type="evidence" value="ECO:0007669"/>
    <property type="project" value="InterPro"/>
</dbReference>
<name>A0A563VQ52_9CYAN</name>
<comment type="subcellular location">
    <subcellularLocation>
        <location evidence="1">Cell membrane</location>
        <topology evidence="1">Multi-pass membrane protein</topology>
    </subcellularLocation>
</comment>